<evidence type="ECO:0000313" key="3">
    <source>
        <dbReference type="EMBL" id="EAP88190.1"/>
    </source>
</evidence>
<feature type="compositionally biased region" description="Polar residues" evidence="1">
    <location>
        <begin position="252"/>
        <end position="276"/>
    </location>
</feature>
<feature type="signal peptide" evidence="2">
    <location>
        <begin position="1"/>
        <end position="25"/>
    </location>
</feature>
<accession>A3U7H3</accession>
<keyword evidence="3" id="KW-0436">Ligase</keyword>
<dbReference type="AlphaFoldDB" id="A3U7H3"/>
<keyword evidence="3" id="KW-0030">Aminoacyl-tRNA synthetase</keyword>
<dbReference type="EMBL" id="CP002046">
    <property type="protein sequence ID" value="EAP88190.1"/>
    <property type="molecule type" value="Genomic_DNA"/>
</dbReference>
<protein>
    <submittedName>
        <fullName evidence="3">Lysyl-tRNA synthetase</fullName>
    </submittedName>
</protein>
<dbReference type="eggNOG" id="COG5295">
    <property type="taxonomic scope" value="Bacteria"/>
</dbReference>
<evidence type="ECO:0000256" key="2">
    <source>
        <dbReference type="SAM" id="SignalP"/>
    </source>
</evidence>
<dbReference type="STRING" id="216432.CA2559_05505"/>
<dbReference type="GO" id="GO:0004812">
    <property type="term" value="F:aminoacyl-tRNA ligase activity"/>
    <property type="evidence" value="ECO:0007669"/>
    <property type="project" value="UniProtKB-KW"/>
</dbReference>
<evidence type="ECO:0000313" key="4">
    <source>
        <dbReference type="Proteomes" id="UP000002297"/>
    </source>
</evidence>
<dbReference type="HOGENOM" id="CLU_1049024_0_0_10"/>
<organism evidence="3 4">
    <name type="scientific">Croceibacter atlanticus (strain ATCC BAA-628 / JCM 21780 / CIP 108009 / IAM 15332 / KCTC 12090 / HTCC2559)</name>
    <dbReference type="NCBI Taxonomy" id="216432"/>
    <lineage>
        <taxon>Bacteria</taxon>
        <taxon>Pseudomonadati</taxon>
        <taxon>Bacteroidota</taxon>
        <taxon>Flavobacteriia</taxon>
        <taxon>Flavobacteriales</taxon>
        <taxon>Flavobacteriaceae</taxon>
        <taxon>Croceibacter</taxon>
    </lineage>
</organism>
<feature type="chain" id="PRO_5002660297" evidence="2">
    <location>
        <begin position="26"/>
        <end position="293"/>
    </location>
</feature>
<feature type="compositionally biased region" description="Polar residues" evidence="1">
    <location>
        <begin position="158"/>
        <end position="204"/>
    </location>
</feature>
<name>A3U7H3_CROAH</name>
<dbReference type="KEGG" id="cat:CA2559_05505"/>
<keyword evidence="2" id="KW-0732">Signal</keyword>
<gene>
    <name evidence="3" type="ordered locus">CA2559_05505</name>
</gene>
<evidence type="ECO:0000256" key="1">
    <source>
        <dbReference type="SAM" id="MobiDB-lite"/>
    </source>
</evidence>
<reference evidence="3 4" key="1">
    <citation type="journal article" date="2010" name="J. Bacteriol.">
        <title>The complete genome sequence of Croceibacter atlanticus HTCC2559T.</title>
        <authorList>
            <person name="Oh H.M."/>
            <person name="Kang I."/>
            <person name="Ferriera S."/>
            <person name="Giovannoni S.J."/>
            <person name="Cho J.C."/>
        </authorList>
    </citation>
    <scope>NUCLEOTIDE SEQUENCE [LARGE SCALE GENOMIC DNA]</scope>
    <source>
        <strain evidence="4">ATCC BAA-628 / HTCC2559 / KCTC 12090</strain>
    </source>
</reference>
<dbReference type="Proteomes" id="UP000002297">
    <property type="component" value="Chromosome"/>
</dbReference>
<proteinExistence type="predicted"/>
<sequence length="293" mass="30392">MITNKCLTFYLIMFFSILGSVVTSAQVGIGTTTPQGALDISSSNSGVVIPRVGITSATDNTTVINPNGGAVLPSTMIYNDGSGGFTPVGFLFWNGANWTAVSGKSSGDIKHGFQSADHNGWYLLDGRSISSLPANAQTAANNLGFSGNLPDATNRVLKNTNGSETLGSTTGSNSVTLSQANLPNFDMSGTTSTDGNHNHSGSTSEDGEHDHDYLDAGVGSIRVRENGGQSTFVANDVTITDETDEDGDHTHSLNINSNGNHNHTVSVNSGGSNRAINTTPASLVTNTFIFLGK</sequence>
<feature type="region of interest" description="Disordered" evidence="1">
    <location>
        <begin position="158"/>
        <end position="213"/>
    </location>
</feature>
<feature type="region of interest" description="Disordered" evidence="1">
    <location>
        <begin position="239"/>
        <end position="276"/>
    </location>
</feature>
<keyword evidence="4" id="KW-1185">Reference proteome</keyword>